<proteinExistence type="predicted"/>
<dbReference type="AlphaFoldDB" id="A0A6V7HAZ6"/>
<organism evidence="1 2">
    <name type="scientific">Heterotrigona itama</name>
    <dbReference type="NCBI Taxonomy" id="395501"/>
    <lineage>
        <taxon>Eukaryota</taxon>
        <taxon>Metazoa</taxon>
        <taxon>Ecdysozoa</taxon>
        <taxon>Arthropoda</taxon>
        <taxon>Hexapoda</taxon>
        <taxon>Insecta</taxon>
        <taxon>Pterygota</taxon>
        <taxon>Neoptera</taxon>
        <taxon>Endopterygota</taxon>
        <taxon>Hymenoptera</taxon>
        <taxon>Apocrita</taxon>
        <taxon>Aculeata</taxon>
        <taxon>Apoidea</taxon>
        <taxon>Anthophila</taxon>
        <taxon>Apidae</taxon>
        <taxon>Heterotrigona</taxon>
    </lineage>
</organism>
<protein>
    <submittedName>
        <fullName evidence="1">Uncharacterized protein</fullName>
    </submittedName>
</protein>
<feature type="non-terminal residue" evidence="1">
    <location>
        <position position="43"/>
    </location>
</feature>
<comment type="caution">
    <text evidence="1">The sequence shown here is derived from an EMBL/GenBank/DDBJ whole genome shotgun (WGS) entry which is preliminary data.</text>
</comment>
<name>A0A6V7HAZ6_9HYME</name>
<accession>A0A6V7HAZ6</accession>
<sequence>MACLLIIEMCENMNVMREEAQRWRGALFFSKREELCELENAES</sequence>
<evidence type="ECO:0000313" key="1">
    <source>
        <dbReference type="EMBL" id="CAD1476889.1"/>
    </source>
</evidence>
<evidence type="ECO:0000313" key="2">
    <source>
        <dbReference type="Proteomes" id="UP000752696"/>
    </source>
</evidence>
<gene>
    <name evidence="1" type="ORF">MHI_LOCUS692865</name>
</gene>
<keyword evidence="2" id="KW-1185">Reference proteome</keyword>
<reference evidence="1" key="1">
    <citation type="submission" date="2020-07" db="EMBL/GenBank/DDBJ databases">
        <authorList>
            <person name="Nazaruddin N."/>
        </authorList>
    </citation>
    <scope>NUCLEOTIDE SEQUENCE</scope>
</reference>
<dbReference type="Proteomes" id="UP000752696">
    <property type="component" value="Unassembled WGS sequence"/>
</dbReference>
<dbReference type="EMBL" id="CAJDYZ010009633">
    <property type="protein sequence ID" value="CAD1476889.1"/>
    <property type="molecule type" value="Genomic_DNA"/>
</dbReference>